<dbReference type="GO" id="GO:0005737">
    <property type="term" value="C:cytoplasm"/>
    <property type="evidence" value="ECO:0007669"/>
    <property type="project" value="TreeGrafter"/>
</dbReference>
<sequence length="266" mass="29651">MRLKEIMDWIEGIAPLHLQESYDNSGLIIGSEDQMVNKAVVCLDVDEAVLAYAREKGASLVISHHPCVFRPLKTFSPNTPEGAILYAAITHGIAVYSAHTNFDSARGGMGDLICRELELDEIHVLSPGRIPDAGHGIGRWGSYRSPLAYKDFLGLLGSKLGMKTMREVGRRPEQVSRVAVLNGSFGHEFMDDLLRIKPDVLLTGDLKYHDALVLNYRNIYTLDAGHYQSEIIFVRGFSQMLRESFPELEVLEWEGSDIFKAVSSID</sequence>
<protein>
    <recommendedName>
        <fullName evidence="2">GTP cyclohydrolase 1 type 2 homolog</fullName>
    </recommendedName>
</protein>
<comment type="similarity">
    <text evidence="1">Belongs to the GTP cyclohydrolase I type 2/NIF3 family.</text>
</comment>
<evidence type="ECO:0000313" key="5">
    <source>
        <dbReference type="EMBL" id="SHJ23910.1"/>
    </source>
</evidence>
<dbReference type="SUPFAM" id="SSF102705">
    <property type="entry name" value="NIF3 (NGG1p interacting factor 3)-like"/>
    <property type="match status" value="1"/>
</dbReference>
<proteinExistence type="inferred from homology"/>
<dbReference type="Gene3D" id="3.40.1390.30">
    <property type="entry name" value="NIF3 (NGG1p interacting factor 3)-like"/>
    <property type="match status" value="2"/>
</dbReference>
<reference evidence="5 6" key="1">
    <citation type="submission" date="2016-11" db="EMBL/GenBank/DDBJ databases">
        <authorList>
            <person name="Varghese N."/>
            <person name="Submissions S."/>
        </authorList>
    </citation>
    <scope>NUCLEOTIDE SEQUENCE [LARGE SCALE GENOMIC DNA]</scope>
    <source>
        <strain evidence="5 6">DSM 19027</strain>
    </source>
</reference>
<dbReference type="OrthoDB" id="9792792at2"/>
<evidence type="ECO:0000256" key="3">
    <source>
        <dbReference type="ARBA" id="ARBA00022723"/>
    </source>
</evidence>
<feature type="binding site" evidence="4">
    <location>
        <position position="103"/>
    </location>
    <ligand>
        <name>a divalent metal cation</name>
        <dbReference type="ChEBI" id="CHEBI:60240"/>
        <label>1</label>
    </ligand>
</feature>
<dbReference type="GO" id="GO:0046872">
    <property type="term" value="F:metal ion binding"/>
    <property type="evidence" value="ECO:0007669"/>
    <property type="project" value="UniProtKB-KW"/>
</dbReference>
<dbReference type="InterPro" id="IPR002678">
    <property type="entry name" value="DUF34/NIF3"/>
</dbReference>
<dbReference type="Pfam" id="PF01784">
    <property type="entry name" value="DUF34_NIF3"/>
    <property type="match status" value="1"/>
</dbReference>
<evidence type="ECO:0000256" key="1">
    <source>
        <dbReference type="ARBA" id="ARBA00006964"/>
    </source>
</evidence>
<dbReference type="EMBL" id="FQZP01000034">
    <property type="protein sequence ID" value="SHJ23910.1"/>
    <property type="molecule type" value="Genomic_DNA"/>
</dbReference>
<dbReference type="NCBIfam" id="TIGR00486">
    <property type="entry name" value="YbgI_SA1388"/>
    <property type="match status" value="1"/>
</dbReference>
<name>A0A1M6HP18_9FIRM</name>
<gene>
    <name evidence="5" type="ORF">SAMN05444373_10348</name>
</gene>
<dbReference type="InterPro" id="IPR036069">
    <property type="entry name" value="DUF34/NIF3_sf"/>
</dbReference>
<dbReference type="AlphaFoldDB" id="A0A1M6HP18"/>
<dbReference type="RefSeq" id="WP_149679033.1">
    <property type="nucleotide sequence ID" value="NZ_DAONMB010000053.1"/>
</dbReference>
<accession>A0A1M6HP18</accession>
<dbReference type="PANTHER" id="PTHR13799">
    <property type="entry name" value="NGG1 INTERACTING FACTOR 3"/>
    <property type="match status" value="1"/>
</dbReference>
<evidence type="ECO:0000256" key="4">
    <source>
        <dbReference type="PIRSR" id="PIRSR602678-1"/>
    </source>
</evidence>
<keyword evidence="3 4" id="KW-0479">Metal-binding</keyword>
<feature type="binding site" evidence="4">
    <location>
        <position position="226"/>
    </location>
    <ligand>
        <name>a divalent metal cation</name>
        <dbReference type="ChEBI" id="CHEBI:60240"/>
        <label>1</label>
    </ligand>
</feature>
<dbReference type="PANTHER" id="PTHR13799:SF14">
    <property type="entry name" value="GTP CYCLOHYDROLASE 1 TYPE 2 HOMOLOG"/>
    <property type="match status" value="1"/>
</dbReference>
<evidence type="ECO:0000313" key="6">
    <source>
        <dbReference type="Proteomes" id="UP000324781"/>
    </source>
</evidence>
<dbReference type="Proteomes" id="UP000324781">
    <property type="component" value="Unassembled WGS sequence"/>
</dbReference>
<organism evidence="5 6">
    <name type="scientific">Thermoclostridium caenicola</name>
    <dbReference type="NCBI Taxonomy" id="659425"/>
    <lineage>
        <taxon>Bacteria</taxon>
        <taxon>Bacillati</taxon>
        <taxon>Bacillota</taxon>
        <taxon>Clostridia</taxon>
        <taxon>Eubacteriales</taxon>
        <taxon>Oscillospiraceae</taxon>
        <taxon>Thermoclostridium</taxon>
    </lineage>
</organism>
<keyword evidence="6" id="KW-1185">Reference proteome</keyword>
<feature type="binding site" evidence="4">
    <location>
        <position position="65"/>
    </location>
    <ligand>
        <name>a divalent metal cation</name>
        <dbReference type="ChEBI" id="CHEBI:60240"/>
        <label>1</label>
    </ligand>
</feature>
<evidence type="ECO:0000256" key="2">
    <source>
        <dbReference type="ARBA" id="ARBA00022112"/>
    </source>
</evidence>
<feature type="binding site" evidence="4">
    <location>
        <position position="64"/>
    </location>
    <ligand>
        <name>a divalent metal cation</name>
        <dbReference type="ChEBI" id="CHEBI:60240"/>
        <label>2</label>
    </ligand>
</feature>
<feature type="binding site" evidence="4">
    <location>
        <position position="230"/>
    </location>
    <ligand>
        <name>a divalent metal cation</name>
        <dbReference type="ChEBI" id="CHEBI:60240"/>
        <label>1</label>
    </ligand>
</feature>
<dbReference type="FunFam" id="3.40.1390.30:FF:000001">
    <property type="entry name" value="GTP cyclohydrolase 1 type 2"/>
    <property type="match status" value="1"/>
</dbReference>